<protein>
    <recommendedName>
        <fullName evidence="3">SGNH/GDSL hydrolase family protein</fullName>
    </recommendedName>
</protein>
<comment type="caution">
    <text evidence="1">The sequence shown here is derived from an EMBL/GenBank/DDBJ whole genome shotgun (WGS) entry which is preliminary data.</text>
</comment>
<dbReference type="Gene3D" id="3.40.50.1110">
    <property type="entry name" value="SGNH hydrolase"/>
    <property type="match status" value="1"/>
</dbReference>
<sequence>MLSLALGACTGGASDQNSDTSVVDAAQQHILFVGNSFTHGRYAPVRQYNSGGSAAPVGGSTLVVDENEAARGARAEDNEVGPYGGIPGLFAEFAAEAGLDYDVHIETISSATLQTHINAALDVIADPKWDSVVLQEQSTKPLPAGLADGGNSNPAGFCNSVQTLERDVHAVAPTAAIYLYETWPRADAARSLAGDPSQAGFDTDYAAALERLDNAYHDAYYRAAALAGGIRAVAPVGEAWQRAWTQGVAEANPYTGSSGLPSLWYGIKSVNDPAISSPDRYHPSVEGAYLAALVLFQQITAVDVRTLGGGEQAATSLGLAQNLAVQLQEIAWQSVTRENAALVNADPDPCTAMP</sequence>
<dbReference type="EMBL" id="JAAMOW010000001">
    <property type="protein sequence ID" value="NGY03572.1"/>
    <property type="molecule type" value="Genomic_DNA"/>
</dbReference>
<evidence type="ECO:0000313" key="2">
    <source>
        <dbReference type="Proteomes" id="UP000472676"/>
    </source>
</evidence>
<dbReference type="Proteomes" id="UP000472676">
    <property type="component" value="Unassembled WGS sequence"/>
</dbReference>
<evidence type="ECO:0008006" key="3">
    <source>
        <dbReference type="Google" id="ProtNLM"/>
    </source>
</evidence>
<proteinExistence type="predicted"/>
<dbReference type="AlphaFoldDB" id="A0A6M2BLH3"/>
<dbReference type="SUPFAM" id="SSF52266">
    <property type="entry name" value="SGNH hydrolase"/>
    <property type="match status" value="1"/>
</dbReference>
<name>A0A6M2BLH3_9GAMM</name>
<keyword evidence="2" id="KW-1185">Reference proteome</keyword>
<organism evidence="1 2">
    <name type="scientific">Solimonas terrae</name>
    <dbReference type="NCBI Taxonomy" id="1396819"/>
    <lineage>
        <taxon>Bacteria</taxon>
        <taxon>Pseudomonadati</taxon>
        <taxon>Pseudomonadota</taxon>
        <taxon>Gammaproteobacteria</taxon>
        <taxon>Nevskiales</taxon>
        <taxon>Nevskiaceae</taxon>
        <taxon>Solimonas</taxon>
    </lineage>
</organism>
<gene>
    <name evidence="1" type="ORF">G7Y85_02215</name>
</gene>
<dbReference type="RefSeq" id="WP_166251089.1">
    <property type="nucleotide sequence ID" value="NZ_JAAMOW010000001.1"/>
</dbReference>
<accession>A0A6M2BLH3</accession>
<dbReference type="InterPro" id="IPR036514">
    <property type="entry name" value="SGNH_hydro_sf"/>
</dbReference>
<dbReference type="GO" id="GO:0016788">
    <property type="term" value="F:hydrolase activity, acting on ester bonds"/>
    <property type="evidence" value="ECO:0007669"/>
    <property type="project" value="UniProtKB-ARBA"/>
</dbReference>
<reference evidence="1 2" key="1">
    <citation type="journal article" date="2014" name="Int. J. Syst. Evol. Microbiol.">
        <title>Solimonas terrae sp. nov., isolated from soil.</title>
        <authorList>
            <person name="Kim S.J."/>
            <person name="Moon J.Y."/>
            <person name="Weon H.Y."/>
            <person name="Ahn J.H."/>
            <person name="Chen W.M."/>
            <person name="Kwon S.W."/>
        </authorList>
    </citation>
    <scope>NUCLEOTIDE SEQUENCE [LARGE SCALE GENOMIC DNA]</scope>
    <source>
        <strain evidence="1 2">KIS83-12</strain>
    </source>
</reference>
<evidence type="ECO:0000313" key="1">
    <source>
        <dbReference type="EMBL" id="NGY03572.1"/>
    </source>
</evidence>